<dbReference type="SUPFAM" id="SSF51735">
    <property type="entry name" value="NAD(P)-binding Rossmann-fold domains"/>
    <property type="match status" value="1"/>
</dbReference>
<dbReference type="RefSeq" id="WP_061857045.1">
    <property type="nucleotide sequence ID" value="NZ_LTBB01000001.1"/>
</dbReference>
<dbReference type="CDD" id="cd05257">
    <property type="entry name" value="Arna_like_SDR_e"/>
    <property type="match status" value="1"/>
</dbReference>
<dbReference type="AlphaFoldDB" id="A0A151ARE0"/>
<dbReference type="GO" id="GO:0033705">
    <property type="term" value="F:GDP-4-dehydro-6-deoxy-D-mannose reductase activity"/>
    <property type="evidence" value="ECO:0007669"/>
    <property type="project" value="UniProtKB-EC"/>
</dbReference>
<dbReference type="InterPro" id="IPR026390">
    <property type="entry name" value="LegB-like"/>
</dbReference>
<dbReference type="InterPro" id="IPR016040">
    <property type="entry name" value="NAD(P)-bd_dom"/>
</dbReference>
<protein>
    <submittedName>
        <fullName evidence="2">GDP-6-deoxy-D-mannose reductase</fullName>
        <ecNumber evidence="2">1.1.1.281</ecNumber>
    </submittedName>
</protein>
<dbReference type="NCBIfam" id="TIGR04180">
    <property type="entry name" value="EDH_00030"/>
    <property type="match status" value="1"/>
</dbReference>
<dbReference type="Gene3D" id="3.40.50.720">
    <property type="entry name" value="NAD(P)-binding Rossmann-like Domain"/>
    <property type="match status" value="1"/>
</dbReference>
<dbReference type="PANTHER" id="PTHR43000">
    <property type="entry name" value="DTDP-D-GLUCOSE 4,6-DEHYDRATASE-RELATED"/>
    <property type="match status" value="1"/>
</dbReference>
<evidence type="ECO:0000313" key="3">
    <source>
        <dbReference type="Proteomes" id="UP000075374"/>
    </source>
</evidence>
<dbReference type="Gene3D" id="3.90.25.10">
    <property type="entry name" value="UDP-galactose 4-epimerase, domain 1"/>
    <property type="match status" value="1"/>
</dbReference>
<evidence type="ECO:0000313" key="2">
    <source>
        <dbReference type="EMBL" id="KYH30152.1"/>
    </source>
</evidence>
<dbReference type="EMBL" id="LTBB01000001">
    <property type="protein sequence ID" value="KYH30152.1"/>
    <property type="molecule type" value="Genomic_DNA"/>
</dbReference>
<sequence length="331" mass="37319">MNWKGKKVLVTGAEGFIGSHLTERLVELGANVTALVQYNSFNNWGWIDTFDKNVKDSINVITGDIREYDNVKRMVKGQQVIMHLAALIAIPYSYLSPMAYVRTNVEGTTNILEACREEDNIERIVHTSTSETYGTALYVPIDEKHPMQGQSPYSASKIGADKMAESFYRSFNLPIVTLRPFNTYGPRQSARAVIPTIISQVLAGKKEIKLGSLTPTRDFNYVKDTAEAFIKVAESDKTIGEVINAGSNYEISIGDTAQKIIDIIGADVKIVCDEERIRPEKSEVNRLWADNAKIKKLTNWAPRYTLDEGLKETIEWIKNNMQYFKTDIYNV</sequence>
<proteinExistence type="predicted"/>
<dbReference type="PATRIC" id="fig|1121305.3.peg.92"/>
<dbReference type="EC" id="1.1.1.281" evidence="2"/>
<feature type="domain" description="NAD(P)-binding" evidence="1">
    <location>
        <begin position="9"/>
        <end position="313"/>
    </location>
</feature>
<gene>
    <name evidence="2" type="primary">rmd</name>
    <name evidence="2" type="ORF">CLCOL_00900</name>
</gene>
<keyword evidence="2" id="KW-0560">Oxidoreductase</keyword>
<keyword evidence="3" id="KW-1185">Reference proteome</keyword>
<dbReference type="InterPro" id="IPR036291">
    <property type="entry name" value="NAD(P)-bd_dom_sf"/>
</dbReference>
<name>A0A151ARE0_9CLOT</name>
<evidence type="ECO:0000259" key="1">
    <source>
        <dbReference type="Pfam" id="PF16363"/>
    </source>
</evidence>
<dbReference type="Proteomes" id="UP000075374">
    <property type="component" value="Unassembled WGS sequence"/>
</dbReference>
<organism evidence="2 3">
    <name type="scientific">Clostridium colicanis DSM 13634</name>
    <dbReference type="NCBI Taxonomy" id="1121305"/>
    <lineage>
        <taxon>Bacteria</taxon>
        <taxon>Bacillati</taxon>
        <taxon>Bacillota</taxon>
        <taxon>Clostridia</taxon>
        <taxon>Eubacteriales</taxon>
        <taxon>Clostridiaceae</taxon>
        <taxon>Clostridium</taxon>
    </lineage>
</organism>
<dbReference type="GO" id="GO:0016831">
    <property type="term" value="F:carboxy-lyase activity"/>
    <property type="evidence" value="ECO:0007669"/>
    <property type="project" value="InterPro"/>
</dbReference>
<dbReference type="STRING" id="1121305.CLCOL_00900"/>
<comment type="caution">
    <text evidence="2">The sequence shown here is derived from an EMBL/GenBank/DDBJ whole genome shotgun (WGS) entry which is preliminary data.</text>
</comment>
<accession>A0A151ARE0</accession>
<reference evidence="2 3" key="1">
    <citation type="submission" date="2016-02" db="EMBL/GenBank/DDBJ databases">
        <title>Genome sequence of Clostridium colicanis DSM 13634.</title>
        <authorList>
            <person name="Poehlein A."/>
            <person name="Daniel R."/>
        </authorList>
    </citation>
    <scope>NUCLEOTIDE SEQUENCE [LARGE SCALE GENOMIC DNA]</scope>
    <source>
        <strain evidence="2 3">DSM 13634</strain>
    </source>
</reference>
<dbReference type="InterPro" id="IPR045869">
    <property type="entry name" value="Arna-like_SDR_e"/>
</dbReference>
<dbReference type="Pfam" id="PF16363">
    <property type="entry name" value="GDP_Man_Dehyd"/>
    <property type="match status" value="1"/>
</dbReference>